<accession>A0A6B0TTL8</accession>
<proteinExistence type="predicted"/>
<name>A0A6B0TTL8_IXORI</name>
<reference evidence="1" key="1">
    <citation type="submission" date="2019-12" db="EMBL/GenBank/DDBJ databases">
        <title>An insight into the sialome of adult female Ixodes ricinus ticks feeding for 6 days.</title>
        <authorList>
            <person name="Perner J."/>
            <person name="Ribeiro J.M.C."/>
        </authorList>
    </citation>
    <scope>NUCLEOTIDE SEQUENCE</scope>
    <source>
        <strain evidence="1">Semi-engorged</strain>
        <tissue evidence="1">Salivary glands</tissue>
    </source>
</reference>
<organism evidence="1">
    <name type="scientific">Ixodes ricinus</name>
    <name type="common">Common tick</name>
    <name type="synonym">Acarus ricinus</name>
    <dbReference type="NCBI Taxonomy" id="34613"/>
    <lineage>
        <taxon>Eukaryota</taxon>
        <taxon>Metazoa</taxon>
        <taxon>Ecdysozoa</taxon>
        <taxon>Arthropoda</taxon>
        <taxon>Chelicerata</taxon>
        <taxon>Arachnida</taxon>
        <taxon>Acari</taxon>
        <taxon>Parasitiformes</taxon>
        <taxon>Ixodida</taxon>
        <taxon>Ixodoidea</taxon>
        <taxon>Ixodidae</taxon>
        <taxon>Ixodinae</taxon>
        <taxon>Ixodes</taxon>
    </lineage>
</organism>
<sequence length="74" mass="8019">MSTSCCFLASLSCFSRSAFSRASLSRTRFSSSSLARTFSAWAAANCSLKVLMSPKNSSRVYFLASKTKNSARNS</sequence>
<evidence type="ECO:0000313" key="1">
    <source>
        <dbReference type="EMBL" id="MXU83312.1"/>
    </source>
</evidence>
<protein>
    <submittedName>
        <fullName evidence="1">Putative secreted protein</fullName>
    </submittedName>
</protein>
<dbReference type="AlphaFoldDB" id="A0A6B0TTL8"/>
<dbReference type="EMBL" id="GIFC01001229">
    <property type="protein sequence ID" value="MXU83312.1"/>
    <property type="molecule type" value="Transcribed_RNA"/>
</dbReference>